<proteinExistence type="predicted"/>
<keyword evidence="1" id="KW-0472">Membrane</keyword>
<protein>
    <recommendedName>
        <fullName evidence="4">DUF4244 domain-containing protein</fullName>
    </recommendedName>
</protein>
<dbReference type="STRING" id="417292.SAMN05421806_107315"/>
<sequence>MHFCRYGQGAGAVDGGVGAAFGSVVRRVGEAGASVGGMARRVWRARLARMRRADAGMITSEYALGTVAACAFAALLYRVVTSGTVKRLLEGVIGKALGG</sequence>
<reference evidence="2 3" key="1">
    <citation type="submission" date="2016-10" db="EMBL/GenBank/DDBJ databases">
        <authorList>
            <person name="de Groot N.N."/>
        </authorList>
    </citation>
    <scope>NUCLEOTIDE SEQUENCE [LARGE SCALE GENOMIC DNA]</scope>
    <source>
        <strain evidence="2 3">CGMCC 4.5727</strain>
    </source>
</reference>
<gene>
    <name evidence="2" type="ORF">SAMN05421806_107315</name>
</gene>
<dbReference type="Pfam" id="PF14029">
    <property type="entry name" value="DUF4244"/>
    <property type="match status" value="1"/>
</dbReference>
<dbReference type="Proteomes" id="UP000199155">
    <property type="component" value="Unassembled WGS sequence"/>
</dbReference>
<organism evidence="2 3">
    <name type="scientific">Streptomyces indicus</name>
    <dbReference type="NCBI Taxonomy" id="417292"/>
    <lineage>
        <taxon>Bacteria</taxon>
        <taxon>Bacillati</taxon>
        <taxon>Actinomycetota</taxon>
        <taxon>Actinomycetes</taxon>
        <taxon>Kitasatosporales</taxon>
        <taxon>Streptomycetaceae</taxon>
        <taxon>Streptomyces</taxon>
    </lineage>
</organism>
<dbReference type="RefSeq" id="WP_425442737.1">
    <property type="nucleotide sequence ID" value="NZ_FNFF01000007.1"/>
</dbReference>
<evidence type="ECO:0000256" key="1">
    <source>
        <dbReference type="SAM" id="Phobius"/>
    </source>
</evidence>
<evidence type="ECO:0008006" key="4">
    <source>
        <dbReference type="Google" id="ProtNLM"/>
    </source>
</evidence>
<evidence type="ECO:0000313" key="3">
    <source>
        <dbReference type="Proteomes" id="UP000199155"/>
    </source>
</evidence>
<keyword evidence="1" id="KW-1133">Transmembrane helix</keyword>
<keyword evidence="1" id="KW-0812">Transmembrane</keyword>
<feature type="transmembrane region" description="Helical" evidence="1">
    <location>
        <begin position="62"/>
        <end position="80"/>
    </location>
</feature>
<dbReference type="AlphaFoldDB" id="A0A1G9C050"/>
<dbReference type="InterPro" id="IPR025338">
    <property type="entry name" value="DUF4244"/>
</dbReference>
<evidence type="ECO:0000313" key="2">
    <source>
        <dbReference type="EMBL" id="SDK44575.1"/>
    </source>
</evidence>
<keyword evidence="3" id="KW-1185">Reference proteome</keyword>
<accession>A0A1G9C050</accession>
<name>A0A1G9C050_9ACTN</name>
<dbReference type="EMBL" id="FNFF01000007">
    <property type="protein sequence ID" value="SDK44575.1"/>
    <property type="molecule type" value="Genomic_DNA"/>
</dbReference>